<proteinExistence type="predicted"/>
<dbReference type="Proteomes" id="UP001055439">
    <property type="component" value="Chromosome 1"/>
</dbReference>
<evidence type="ECO:0000313" key="2">
    <source>
        <dbReference type="EMBL" id="URD74992.1"/>
    </source>
</evidence>
<dbReference type="EMBL" id="CP097502">
    <property type="protein sequence ID" value="URD75553.1"/>
    <property type="molecule type" value="Genomic_DNA"/>
</dbReference>
<dbReference type="AlphaFoldDB" id="A0A9E7EDN3"/>
<evidence type="ECO:0000313" key="4">
    <source>
        <dbReference type="Proteomes" id="UP001055439"/>
    </source>
</evidence>
<feature type="region of interest" description="Disordered" evidence="1">
    <location>
        <begin position="45"/>
        <end position="67"/>
    </location>
</feature>
<protein>
    <submittedName>
        <fullName evidence="2">Uncharacterized protein</fullName>
    </submittedName>
</protein>
<feature type="compositionally biased region" description="Low complexity" evidence="1">
    <location>
        <begin position="49"/>
        <end position="64"/>
    </location>
</feature>
<keyword evidence="4" id="KW-1185">Reference proteome</keyword>
<reference evidence="2" key="1">
    <citation type="submission" date="2022-05" db="EMBL/GenBank/DDBJ databases">
        <title>The Musa troglodytarum L. genome provides insights into the mechanism of non-climacteric behaviour and enrichment of carotenoids.</title>
        <authorList>
            <person name="Wang J."/>
        </authorList>
    </citation>
    <scope>NUCLEOTIDE SEQUENCE</scope>
    <source>
        <tissue evidence="2">Leaf</tissue>
    </source>
</reference>
<name>A0A9E7EDN3_9LILI</name>
<organism evidence="2 4">
    <name type="scientific">Musa troglodytarum</name>
    <name type="common">fe'i banana</name>
    <dbReference type="NCBI Taxonomy" id="320322"/>
    <lineage>
        <taxon>Eukaryota</taxon>
        <taxon>Viridiplantae</taxon>
        <taxon>Streptophyta</taxon>
        <taxon>Embryophyta</taxon>
        <taxon>Tracheophyta</taxon>
        <taxon>Spermatophyta</taxon>
        <taxon>Magnoliopsida</taxon>
        <taxon>Liliopsida</taxon>
        <taxon>Zingiberales</taxon>
        <taxon>Musaceae</taxon>
        <taxon>Musa</taxon>
    </lineage>
</organism>
<evidence type="ECO:0000256" key="1">
    <source>
        <dbReference type="SAM" id="MobiDB-lite"/>
    </source>
</evidence>
<feature type="non-terminal residue" evidence="2">
    <location>
        <position position="1"/>
    </location>
</feature>
<evidence type="ECO:0000313" key="3">
    <source>
        <dbReference type="EMBL" id="URD75553.1"/>
    </source>
</evidence>
<gene>
    <name evidence="2" type="ORF">MUK42_34825</name>
    <name evidence="3" type="ORF">MUK42_34844</name>
</gene>
<dbReference type="EMBL" id="CP097502">
    <property type="protein sequence ID" value="URD74992.1"/>
    <property type="molecule type" value="Genomic_DNA"/>
</dbReference>
<sequence length="116" mass="12684">CRDVGEECVNGGGGLAPTCLSCDRLDLSSSLRRLLKSLLHLLTPRQAAPSSPCSRDKSSPSCRSTVPIPSPPRWSGYHSHPAFSIPFLHPLRSFSCRKKASPFPSFRSRSQSEFSL</sequence>
<accession>A0A9E7EDN3</accession>